<evidence type="ECO:0000256" key="3">
    <source>
        <dbReference type="SAM" id="SignalP"/>
    </source>
</evidence>
<feature type="transmembrane region" description="Helical" evidence="2">
    <location>
        <begin position="113"/>
        <end position="133"/>
    </location>
</feature>
<evidence type="ECO:0000313" key="4">
    <source>
        <dbReference type="EnsemblMetazoa" id="XP_038070591.1"/>
    </source>
</evidence>
<reference evidence="4" key="1">
    <citation type="submission" date="2022-11" db="UniProtKB">
        <authorList>
            <consortium name="EnsemblMetazoa"/>
        </authorList>
    </citation>
    <scope>IDENTIFICATION</scope>
</reference>
<name>A0A914B527_PATMI</name>
<keyword evidence="2" id="KW-0812">Transmembrane</keyword>
<dbReference type="Proteomes" id="UP000887568">
    <property type="component" value="Unplaced"/>
</dbReference>
<dbReference type="OMA" id="IHWLLFT"/>
<proteinExistence type="predicted"/>
<feature type="compositionally biased region" description="Polar residues" evidence="1">
    <location>
        <begin position="61"/>
        <end position="89"/>
    </location>
</feature>
<evidence type="ECO:0000256" key="2">
    <source>
        <dbReference type="SAM" id="Phobius"/>
    </source>
</evidence>
<accession>A0A914B527</accession>
<feature type="chain" id="PRO_5037804299" description="Transmembrane protein" evidence="3">
    <location>
        <begin position="33"/>
        <end position="183"/>
    </location>
</feature>
<evidence type="ECO:0008006" key="6">
    <source>
        <dbReference type="Google" id="ProtNLM"/>
    </source>
</evidence>
<evidence type="ECO:0000256" key="1">
    <source>
        <dbReference type="SAM" id="MobiDB-lite"/>
    </source>
</evidence>
<dbReference type="RefSeq" id="XP_038070591.1">
    <property type="nucleotide sequence ID" value="XM_038214663.1"/>
</dbReference>
<keyword evidence="2" id="KW-1133">Transmembrane helix</keyword>
<keyword evidence="5" id="KW-1185">Reference proteome</keyword>
<feature type="signal peptide" evidence="3">
    <location>
        <begin position="1"/>
        <end position="32"/>
    </location>
</feature>
<keyword evidence="3" id="KW-0732">Signal</keyword>
<organism evidence="4 5">
    <name type="scientific">Patiria miniata</name>
    <name type="common">Bat star</name>
    <name type="synonym">Asterina miniata</name>
    <dbReference type="NCBI Taxonomy" id="46514"/>
    <lineage>
        <taxon>Eukaryota</taxon>
        <taxon>Metazoa</taxon>
        <taxon>Echinodermata</taxon>
        <taxon>Eleutherozoa</taxon>
        <taxon>Asterozoa</taxon>
        <taxon>Asteroidea</taxon>
        <taxon>Valvatacea</taxon>
        <taxon>Valvatida</taxon>
        <taxon>Asterinidae</taxon>
        <taxon>Patiria</taxon>
    </lineage>
</organism>
<feature type="region of interest" description="Disordered" evidence="1">
    <location>
        <begin position="54"/>
        <end position="89"/>
    </location>
</feature>
<dbReference type="AlphaFoldDB" id="A0A914B527"/>
<keyword evidence="2" id="KW-0472">Membrane</keyword>
<evidence type="ECO:0000313" key="5">
    <source>
        <dbReference type="Proteomes" id="UP000887568"/>
    </source>
</evidence>
<protein>
    <recommendedName>
        <fullName evidence="6">Transmembrane protein</fullName>
    </recommendedName>
</protein>
<dbReference type="EnsemblMetazoa" id="XM_038214663.1">
    <property type="protein sequence ID" value="XP_038070591.1"/>
    <property type="gene ID" value="LOC119739652"/>
</dbReference>
<dbReference type="OrthoDB" id="10461897at2759"/>
<sequence>MAHHQVYFIREMSGIVLLFIAVSLGCVWCVDGAATTDAGTTPSLYTTIEADARTDDLPQSDGGTTPNFKDSATSTTSGNTTIVSTSSAAPTEVSPDRYGQIHWLLFTGWQMPLVMVGVEIIAYCVTIFIVFGFGQKRSRIKRFGHFSWKRPNPFVGQDDLASRASTLDSRLKVRKPSVRGHRP</sequence>
<dbReference type="GeneID" id="119739652"/>